<accession>A0A0H5QJL6</accession>
<organism evidence="1">
    <name type="scientific">uncultured prokaryote</name>
    <dbReference type="NCBI Taxonomy" id="198431"/>
    <lineage>
        <taxon>unclassified sequences</taxon>
        <taxon>environmental samples</taxon>
    </lineage>
</organism>
<reference evidence="1" key="1">
    <citation type="submission" date="2015-06" db="EMBL/GenBank/DDBJ databases">
        <authorList>
            <person name="Joergensen T."/>
        </authorList>
    </citation>
    <scope>NUCLEOTIDE SEQUENCE</scope>
    <source>
        <strain evidence="1">RGFK0870</strain>
    </source>
</reference>
<dbReference type="AlphaFoldDB" id="A0A0H5QJL6"/>
<dbReference type="EMBL" id="LN853474">
    <property type="protein sequence ID" value="CRY96017.1"/>
    <property type="molecule type" value="Genomic_DNA"/>
</dbReference>
<sequence>MTVPPSPLAYALDTIREVRSALAHVPALCARSEWDAALDVVGEQLVQLEELKDDWAALGSEELDQQLALVSRTAHRARQAVIDVAAEHPELAPGAHQILADPLSFEDPDDWGDQPLW</sequence>
<protein>
    <submittedName>
        <fullName evidence="1">Uncharacterized protein</fullName>
    </submittedName>
</protein>
<name>A0A0H5QJL6_9ZZZZ</name>
<evidence type="ECO:0000313" key="1">
    <source>
        <dbReference type="EMBL" id="CRY96017.1"/>
    </source>
</evidence>
<proteinExistence type="predicted"/>
<reference evidence="1" key="2">
    <citation type="submission" date="2015-07" db="EMBL/GenBank/DDBJ databases">
        <title>Plasmids, circular viruses and viroids from rat gut.</title>
        <authorList>
            <person name="Jorgensen T.J."/>
            <person name="Hansen M.A."/>
            <person name="Xu Z."/>
            <person name="Tabak M.A."/>
            <person name="Sorensen S.J."/>
            <person name="Hansen L.H."/>
        </authorList>
    </citation>
    <scope>NUCLEOTIDE SEQUENCE</scope>
    <source>
        <strain evidence="1">RGFK0870</strain>
    </source>
</reference>